<dbReference type="AlphaFoldDB" id="A0A8X6PFS5"/>
<keyword evidence="2" id="KW-1185">Reference proteome</keyword>
<organism evidence="1 2">
    <name type="scientific">Nephila pilipes</name>
    <name type="common">Giant wood spider</name>
    <name type="synonym">Nephila maculata</name>
    <dbReference type="NCBI Taxonomy" id="299642"/>
    <lineage>
        <taxon>Eukaryota</taxon>
        <taxon>Metazoa</taxon>
        <taxon>Ecdysozoa</taxon>
        <taxon>Arthropoda</taxon>
        <taxon>Chelicerata</taxon>
        <taxon>Arachnida</taxon>
        <taxon>Araneae</taxon>
        <taxon>Araneomorphae</taxon>
        <taxon>Entelegynae</taxon>
        <taxon>Araneoidea</taxon>
        <taxon>Nephilidae</taxon>
        <taxon>Nephila</taxon>
    </lineage>
</organism>
<accession>A0A8X6PFS5</accession>
<reference evidence="1" key="1">
    <citation type="submission" date="2020-08" db="EMBL/GenBank/DDBJ databases">
        <title>Multicomponent nature underlies the extraordinary mechanical properties of spider dragline silk.</title>
        <authorList>
            <person name="Kono N."/>
            <person name="Nakamura H."/>
            <person name="Mori M."/>
            <person name="Yoshida Y."/>
            <person name="Ohtoshi R."/>
            <person name="Malay A.D."/>
            <person name="Moran D.A.P."/>
            <person name="Tomita M."/>
            <person name="Numata K."/>
            <person name="Arakawa K."/>
        </authorList>
    </citation>
    <scope>NUCLEOTIDE SEQUENCE</scope>
</reference>
<proteinExistence type="predicted"/>
<sequence>MPYDKRQRKCNVIFITKKFPHLIDSLDVWLPAKGNRAFSASVTFTFSAFSRLLKKKVYTSSSSRRQNFCSIPFAGRRTWFLCFMANERRHQRSSFIKE</sequence>
<evidence type="ECO:0000313" key="1">
    <source>
        <dbReference type="EMBL" id="GFT64265.1"/>
    </source>
</evidence>
<name>A0A8X6PFS5_NEPPI</name>
<protein>
    <submittedName>
        <fullName evidence="1">Uncharacterized protein</fullName>
    </submittedName>
</protein>
<gene>
    <name evidence="1" type="ORF">NPIL_245751</name>
</gene>
<dbReference type="OrthoDB" id="6437680at2759"/>
<evidence type="ECO:0000313" key="2">
    <source>
        <dbReference type="Proteomes" id="UP000887013"/>
    </source>
</evidence>
<dbReference type="EMBL" id="BMAW01068415">
    <property type="protein sequence ID" value="GFT64265.1"/>
    <property type="molecule type" value="Genomic_DNA"/>
</dbReference>
<dbReference type="Proteomes" id="UP000887013">
    <property type="component" value="Unassembled WGS sequence"/>
</dbReference>
<comment type="caution">
    <text evidence="1">The sequence shown here is derived from an EMBL/GenBank/DDBJ whole genome shotgun (WGS) entry which is preliminary data.</text>
</comment>